<evidence type="ECO:0000313" key="2">
    <source>
        <dbReference type="Proteomes" id="UP000579647"/>
    </source>
</evidence>
<accession>A0A840W3D9</accession>
<keyword evidence="2" id="KW-1185">Reference proteome</keyword>
<name>A0A840W3D9_9ACTN</name>
<comment type="caution">
    <text evidence="1">The sequence shown here is derived from an EMBL/GenBank/DDBJ whole genome shotgun (WGS) entry which is preliminary data.</text>
</comment>
<dbReference type="AlphaFoldDB" id="A0A840W3D9"/>
<evidence type="ECO:0000313" key="1">
    <source>
        <dbReference type="EMBL" id="MBB5489823.1"/>
    </source>
</evidence>
<reference evidence="1 2" key="1">
    <citation type="submission" date="2020-08" db="EMBL/GenBank/DDBJ databases">
        <title>Sequencing the genomes of 1000 actinobacteria strains.</title>
        <authorList>
            <person name="Klenk H.-P."/>
        </authorList>
    </citation>
    <scope>NUCLEOTIDE SEQUENCE [LARGE SCALE GENOMIC DNA]</scope>
    <source>
        <strain evidence="1 2">DSM 44598</strain>
    </source>
</reference>
<dbReference type="Proteomes" id="UP000579647">
    <property type="component" value="Unassembled WGS sequence"/>
</dbReference>
<organism evidence="1 2">
    <name type="scientific">Nocardiopsis metallicus</name>
    <dbReference type="NCBI Taxonomy" id="179819"/>
    <lineage>
        <taxon>Bacteria</taxon>
        <taxon>Bacillati</taxon>
        <taxon>Actinomycetota</taxon>
        <taxon>Actinomycetes</taxon>
        <taxon>Streptosporangiales</taxon>
        <taxon>Nocardiopsidaceae</taxon>
        <taxon>Nocardiopsis</taxon>
    </lineage>
</organism>
<dbReference type="EMBL" id="JACHDO010000001">
    <property type="protein sequence ID" value="MBB5489823.1"/>
    <property type="molecule type" value="Genomic_DNA"/>
</dbReference>
<sequence length="29" mass="3244">MNPTAREEQPGTVVGRYAECSSQWSSCLR</sequence>
<proteinExistence type="predicted"/>
<gene>
    <name evidence="1" type="ORF">HNR07_000960</name>
</gene>
<protein>
    <submittedName>
        <fullName evidence="1">Uncharacterized protein</fullName>
    </submittedName>
</protein>